<evidence type="ECO:0000256" key="1">
    <source>
        <dbReference type="SAM" id="MobiDB-lite"/>
    </source>
</evidence>
<evidence type="ECO:0000313" key="3">
    <source>
        <dbReference type="Proteomes" id="UP001595765"/>
    </source>
</evidence>
<organism evidence="2 3">
    <name type="scientific">Streptomyces polygonati</name>
    <dbReference type="NCBI Taxonomy" id="1617087"/>
    <lineage>
        <taxon>Bacteria</taxon>
        <taxon>Bacillati</taxon>
        <taxon>Actinomycetota</taxon>
        <taxon>Actinomycetes</taxon>
        <taxon>Kitasatosporales</taxon>
        <taxon>Streptomycetaceae</taxon>
        <taxon>Streptomyces</taxon>
    </lineage>
</organism>
<name>A0ABV8HZ52_9ACTN</name>
<evidence type="ECO:0000313" key="2">
    <source>
        <dbReference type="EMBL" id="MFC4035131.1"/>
    </source>
</evidence>
<feature type="region of interest" description="Disordered" evidence="1">
    <location>
        <begin position="1"/>
        <end position="68"/>
    </location>
</feature>
<dbReference type="RefSeq" id="WP_386434559.1">
    <property type="nucleotide sequence ID" value="NZ_JBHSBB010000021.1"/>
</dbReference>
<keyword evidence="3" id="KW-1185">Reference proteome</keyword>
<proteinExistence type="predicted"/>
<dbReference type="Proteomes" id="UP001595765">
    <property type="component" value="Unassembled WGS sequence"/>
</dbReference>
<feature type="compositionally biased region" description="Low complexity" evidence="1">
    <location>
        <begin position="20"/>
        <end position="37"/>
    </location>
</feature>
<dbReference type="EMBL" id="JBHSBB010000021">
    <property type="protein sequence ID" value="MFC4035131.1"/>
    <property type="molecule type" value="Genomic_DNA"/>
</dbReference>
<reference evidence="3" key="1">
    <citation type="journal article" date="2019" name="Int. J. Syst. Evol. Microbiol.">
        <title>The Global Catalogue of Microorganisms (GCM) 10K type strain sequencing project: providing services to taxonomists for standard genome sequencing and annotation.</title>
        <authorList>
            <consortium name="The Broad Institute Genomics Platform"/>
            <consortium name="The Broad Institute Genome Sequencing Center for Infectious Disease"/>
            <person name="Wu L."/>
            <person name="Ma J."/>
        </authorList>
    </citation>
    <scope>NUCLEOTIDE SEQUENCE [LARGE SCALE GENOMIC DNA]</scope>
    <source>
        <strain evidence="3">CGMCC 4.7237</strain>
    </source>
</reference>
<gene>
    <name evidence="2" type="ORF">ACFO3J_27200</name>
</gene>
<sequence>MNAVAPHASTGIDANAAAHPSTTSGSGLPSSTTPGPSAAYTPRRRLAAGKTGAPYPNGTIACGPHPFA</sequence>
<comment type="caution">
    <text evidence="2">The sequence shown here is derived from an EMBL/GenBank/DDBJ whole genome shotgun (WGS) entry which is preliminary data.</text>
</comment>
<accession>A0ABV8HZ52</accession>
<protein>
    <submittedName>
        <fullName evidence="2">Uncharacterized protein</fullName>
    </submittedName>
</protein>